<evidence type="ECO:0000256" key="3">
    <source>
        <dbReference type="ARBA" id="ARBA00022833"/>
    </source>
</evidence>
<accession>A0AAQ2ZGP3</accession>
<dbReference type="PIRSF" id="PIRSF017292">
    <property type="entry name" value="UCP017292_Znf_CHY"/>
    <property type="match status" value="1"/>
</dbReference>
<dbReference type="GeneID" id="75066669"/>
<dbReference type="AlphaFoldDB" id="A0AAQ2ZGP3"/>
<reference evidence="5 6" key="1">
    <citation type="submission" date="2018-08" db="EMBL/GenBank/DDBJ databases">
        <authorList>
            <person name="Lorentzen P. G. S. M."/>
        </authorList>
    </citation>
    <scope>NUCLEOTIDE SEQUENCE [LARGE SCALE GENOMIC DNA]</scope>
    <source>
        <strain evidence="5 6">CRBO_1381</strain>
    </source>
</reference>
<protein>
    <recommendedName>
        <fullName evidence="4">CHY-type domain-containing protein</fullName>
    </recommendedName>
</protein>
<organism evidence="5 6">
    <name type="scientific">Oenococcus oeni</name>
    <name type="common">Leuconostoc oenos</name>
    <dbReference type="NCBI Taxonomy" id="1247"/>
    <lineage>
        <taxon>Bacteria</taxon>
        <taxon>Bacillati</taxon>
        <taxon>Bacillota</taxon>
        <taxon>Bacilli</taxon>
        <taxon>Lactobacillales</taxon>
        <taxon>Lactobacillaceae</taxon>
        <taxon>Oenococcus</taxon>
    </lineage>
</organism>
<evidence type="ECO:0000256" key="1">
    <source>
        <dbReference type="ARBA" id="ARBA00022723"/>
    </source>
</evidence>
<dbReference type="EMBL" id="LR031358">
    <property type="protein sequence ID" value="VDB99198.1"/>
    <property type="molecule type" value="Genomic_DNA"/>
</dbReference>
<keyword evidence="1" id="KW-0479">Metal-binding</keyword>
<feature type="domain" description="CHY-type" evidence="4">
    <location>
        <begin position="9"/>
        <end position="85"/>
    </location>
</feature>
<gene>
    <name evidence="5" type="ORF">OENI_1796</name>
</gene>
<sequence>MLALINGIDIDNQGRCVHYHEENDVACLKRAQCGEYYACYLCHDASENHHFLASDKNDSPVLCGVCRHKMNFDEYTSGKCPYCGHAFNPNCKKHYSIYFS</sequence>
<evidence type="ECO:0000313" key="5">
    <source>
        <dbReference type="EMBL" id="VDB99198.1"/>
    </source>
</evidence>
<dbReference type="InterPro" id="IPR016694">
    <property type="entry name" value="UCP017292"/>
</dbReference>
<dbReference type="SUPFAM" id="SSF161219">
    <property type="entry name" value="CHY zinc finger-like"/>
    <property type="match status" value="1"/>
</dbReference>
<dbReference type="Proteomes" id="UP000294726">
    <property type="component" value="Chromosome"/>
</dbReference>
<dbReference type="PROSITE" id="PS51266">
    <property type="entry name" value="ZF_CHY"/>
    <property type="match status" value="1"/>
</dbReference>
<evidence type="ECO:0000259" key="4">
    <source>
        <dbReference type="PROSITE" id="PS51266"/>
    </source>
</evidence>
<name>A0AAQ2ZGP3_OENOE</name>
<dbReference type="RefSeq" id="WP_002816876.1">
    <property type="nucleotide sequence ID" value="NZ_CP027431.1"/>
</dbReference>
<keyword evidence="2" id="KW-0863">Zinc-finger</keyword>
<dbReference type="GO" id="GO:0008270">
    <property type="term" value="F:zinc ion binding"/>
    <property type="evidence" value="ECO:0007669"/>
    <property type="project" value="UniProtKB-KW"/>
</dbReference>
<keyword evidence="3" id="KW-0862">Zinc</keyword>
<dbReference type="InterPro" id="IPR008913">
    <property type="entry name" value="Znf_CHY"/>
</dbReference>
<evidence type="ECO:0000256" key="2">
    <source>
        <dbReference type="ARBA" id="ARBA00022771"/>
    </source>
</evidence>
<evidence type="ECO:0000313" key="6">
    <source>
        <dbReference type="Proteomes" id="UP000294726"/>
    </source>
</evidence>
<proteinExistence type="predicted"/>
<dbReference type="InterPro" id="IPR037274">
    <property type="entry name" value="Znf_CHY_sf"/>
</dbReference>